<organism evidence="1">
    <name type="scientific">Rhizophora mucronata</name>
    <name type="common">Asiatic mangrove</name>
    <dbReference type="NCBI Taxonomy" id="61149"/>
    <lineage>
        <taxon>Eukaryota</taxon>
        <taxon>Viridiplantae</taxon>
        <taxon>Streptophyta</taxon>
        <taxon>Embryophyta</taxon>
        <taxon>Tracheophyta</taxon>
        <taxon>Spermatophyta</taxon>
        <taxon>Magnoliopsida</taxon>
        <taxon>eudicotyledons</taxon>
        <taxon>Gunneridae</taxon>
        <taxon>Pentapetalae</taxon>
        <taxon>rosids</taxon>
        <taxon>fabids</taxon>
        <taxon>Malpighiales</taxon>
        <taxon>Rhizophoraceae</taxon>
        <taxon>Rhizophora</taxon>
    </lineage>
</organism>
<protein>
    <submittedName>
        <fullName evidence="1">Uncharacterized protein</fullName>
    </submittedName>
</protein>
<dbReference type="EMBL" id="GGEC01056896">
    <property type="protein sequence ID" value="MBX37380.1"/>
    <property type="molecule type" value="Transcribed_RNA"/>
</dbReference>
<dbReference type="AlphaFoldDB" id="A0A2P2N4I5"/>
<accession>A0A2P2N4I5</accession>
<proteinExistence type="predicted"/>
<sequence>MSFQAPQLEERKIPFRLPQLINSSCAKLQKKRFYIVICNCQVFQDLLEKILRSIRNYK</sequence>
<reference evidence="1" key="1">
    <citation type="submission" date="2018-02" db="EMBL/GenBank/DDBJ databases">
        <title>Rhizophora mucronata_Transcriptome.</title>
        <authorList>
            <person name="Meera S.P."/>
            <person name="Sreeshan A."/>
            <person name="Augustine A."/>
        </authorList>
    </citation>
    <scope>NUCLEOTIDE SEQUENCE</scope>
    <source>
        <tissue evidence="1">Leaf</tissue>
    </source>
</reference>
<name>A0A2P2N4I5_RHIMU</name>
<evidence type="ECO:0000313" key="1">
    <source>
        <dbReference type="EMBL" id="MBX37380.1"/>
    </source>
</evidence>